<feature type="transmembrane region" description="Helical" evidence="8">
    <location>
        <begin position="184"/>
        <end position="203"/>
    </location>
</feature>
<feature type="transmembrane region" description="Helical" evidence="8">
    <location>
        <begin position="100"/>
        <end position="119"/>
    </location>
</feature>
<protein>
    <recommendedName>
        <fullName evidence="11">MFS general substrate transporter</fullName>
    </recommendedName>
</protein>
<feature type="transmembrane region" description="Helical" evidence="8">
    <location>
        <begin position="67"/>
        <end position="88"/>
    </location>
</feature>
<proteinExistence type="predicted"/>
<evidence type="ECO:0000313" key="9">
    <source>
        <dbReference type="EMBL" id="KAL3761750.1"/>
    </source>
</evidence>
<evidence type="ECO:0000256" key="7">
    <source>
        <dbReference type="SAM" id="MobiDB-lite"/>
    </source>
</evidence>
<dbReference type="PANTHER" id="PTHR23517">
    <property type="entry name" value="RESISTANCE PROTEIN MDTM, PUTATIVE-RELATED-RELATED"/>
    <property type="match status" value="1"/>
</dbReference>
<sequence length="650" mass="70221">MISQSSNNQQPPPPPLTTTTTSTNTITTATTPSPSSKLQSFLHDILQSQKQTLYLFFSHAPTRTPALVMYVASFGGALHSAVTTYYYLEIGASTLDIGTLGFIMSGGALLGAPLCGMTLDTYGPWIPISVTATACSIGCLWRGMASSLTSLRMGAILLGVGVNMWTVILGHLVKSFSPSRRSEIISGFGVQIAVLQLVGKGMFPLLEYGLHHILGIEDALLRYRIHMGMCTFFCFYGTFALFWDKKNVVERDERSIGNGGNRGIAASVKYQQKHSDSIDGEMEEGGLQNVVIPDIDVKEIELVDSTDWADTKPSSFSDDSTSSIFLNEPDPSDQGEQSKFFTVESKRTTHKKSHSATTIILTAALLLQSIATTVFIVLWPLLVHDRFNISAHTFGILTFIASVVSTGAVASFPIIERLDRIGGKLRCAAWGFGVCSLLSLLFCVFSFGDFWGGDIGSSLNGAEAELIGTDAQVNNSVPPLMQYDPIQTFHDRKQLGLHAVSAVALQSALYFLEPSLKSNLSLIVNSSALSPTNESSLGGTMGFLQTLGSIGGMVGNIAGTGLYTMSKGTTPNAGRRFLRGGSLPFVAIAFLMAIFSGLIWMLEEPESFIVSNKRRLAKDIKSEPIEANEEVQPDRSCLALRETTYDLKLD</sequence>
<keyword evidence="5 8" id="KW-1133">Transmembrane helix</keyword>
<evidence type="ECO:0000313" key="10">
    <source>
        <dbReference type="Proteomes" id="UP001530293"/>
    </source>
</evidence>
<keyword evidence="4 8" id="KW-0812">Transmembrane</keyword>
<evidence type="ECO:0000256" key="5">
    <source>
        <dbReference type="ARBA" id="ARBA00022989"/>
    </source>
</evidence>
<feature type="transmembrane region" description="Helical" evidence="8">
    <location>
        <begin position="151"/>
        <end position="172"/>
    </location>
</feature>
<feature type="transmembrane region" description="Helical" evidence="8">
    <location>
        <begin position="583"/>
        <end position="602"/>
    </location>
</feature>
<feature type="region of interest" description="Disordered" evidence="7">
    <location>
        <begin position="1"/>
        <end position="35"/>
    </location>
</feature>
<keyword evidence="10" id="KW-1185">Reference proteome</keyword>
<feature type="compositionally biased region" description="Low complexity" evidence="7">
    <location>
        <begin position="314"/>
        <end position="323"/>
    </location>
</feature>
<feature type="transmembrane region" description="Helical" evidence="8">
    <location>
        <begin position="356"/>
        <end position="382"/>
    </location>
</feature>
<dbReference type="InterPro" id="IPR050171">
    <property type="entry name" value="MFS_Transporters"/>
</dbReference>
<dbReference type="Proteomes" id="UP001530293">
    <property type="component" value="Unassembled WGS sequence"/>
</dbReference>
<name>A0ABD3MCB4_9STRA</name>
<keyword evidence="2" id="KW-0813">Transport</keyword>
<comment type="subcellular location">
    <subcellularLocation>
        <location evidence="1">Cell membrane</location>
        <topology evidence="1">Multi-pass membrane protein</topology>
    </subcellularLocation>
</comment>
<feature type="transmembrane region" description="Helical" evidence="8">
    <location>
        <begin position="223"/>
        <end position="243"/>
    </location>
</feature>
<feature type="transmembrane region" description="Helical" evidence="8">
    <location>
        <begin position="126"/>
        <end position="145"/>
    </location>
</feature>
<evidence type="ECO:0000256" key="1">
    <source>
        <dbReference type="ARBA" id="ARBA00004651"/>
    </source>
</evidence>
<dbReference type="Gene3D" id="1.20.1250.20">
    <property type="entry name" value="MFS general substrate transporter like domains"/>
    <property type="match status" value="1"/>
</dbReference>
<evidence type="ECO:0000256" key="2">
    <source>
        <dbReference type="ARBA" id="ARBA00022448"/>
    </source>
</evidence>
<dbReference type="InterPro" id="IPR036259">
    <property type="entry name" value="MFS_trans_sf"/>
</dbReference>
<feature type="transmembrane region" description="Helical" evidence="8">
    <location>
        <begin position="394"/>
        <end position="415"/>
    </location>
</feature>
<evidence type="ECO:0000256" key="8">
    <source>
        <dbReference type="SAM" id="Phobius"/>
    </source>
</evidence>
<dbReference type="SUPFAM" id="SSF103473">
    <property type="entry name" value="MFS general substrate transporter"/>
    <property type="match status" value="1"/>
</dbReference>
<feature type="region of interest" description="Disordered" evidence="7">
    <location>
        <begin position="311"/>
        <end position="337"/>
    </location>
</feature>
<feature type="compositionally biased region" description="Low complexity" evidence="7">
    <location>
        <begin position="17"/>
        <end position="35"/>
    </location>
</feature>
<keyword evidence="3" id="KW-1003">Cell membrane</keyword>
<dbReference type="EMBL" id="JALLBG020000147">
    <property type="protein sequence ID" value="KAL3761750.1"/>
    <property type="molecule type" value="Genomic_DNA"/>
</dbReference>
<feature type="transmembrane region" description="Helical" evidence="8">
    <location>
        <begin position="427"/>
        <end position="448"/>
    </location>
</feature>
<evidence type="ECO:0008006" key="11">
    <source>
        <dbReference type="Google" id="ProtNLM"/>
    </source>
</evidence>
<keyword evidence="6 8" id="KW-0472">Membrane</keyword>
<organism evidence="9 10">
    <name type="scientific">Discostella pseudostelligera</name>
    <dbReference type="NCBI Taxonomy" id="259834"/>
    <lineage>
        <taxon>Eukaryota</taxon>
        <taxon>Sar</taxon>
        <taxon>Stramenopiles</taxon>
        <taxon>Ochrophyta</taxon>
        <taxon>Bacillariophyta</taxon>
        <taxon>Coscinodiscophyceae</taxon>
        <taxon>Thalassiosirophycidae</taxon>
        <taxon>Stephanodiscales</taxon>
        <taxon>Stephanodiscaceae</taxon>
        <taxon>Discostella</taxon>
    </lineage>
</organism>
<gene>
    <name evidence="9" type="ORF">ACHAWU_001266</name>
</gene>
<reference evidence="9 10" key="1">
    <citation type="submission" date="2024-10" db="EMBL/GenBank/DDBJ databases">
        <title>Updated reference genomes for cyclostephanoid diatoms.</title>
        <authorList>
            <person name="Roberts W.R."/>
            <person name="Alverson A.J."/>
        </authorList>
    </citation>
    <scope>NUCLEOTIDE SEQUENCE [LARGE SCALE GENOMIC DNA]</scope>
    <source>
        <strain evidence="9 10">AJA232-27</strain>
    </source>
</reference>
<dbReference type="AlphaFoldDB" id="A0ABD3MCB4"/>
<accession>A0ABD3MCB4</accession>
<comment type="caution">
    <text evidence="9">The sequence shown here is derived from an EMBL/GenBank/DDBJ whole genome shotgun (WGS) entry which is preliminary data.</text>
</comment>
<evidence type="ECO:0000256" key="6">
    <source>
        <dbReference type="ARBA" id="ARBA00023136"/>
    </source>
</evidence>
<dbReference type="GO" id="GO:0005886">
    <property type="term" value="C:plasma membrane"/>
    <property type="evidence" value="ECO:0007669"/>
    <property type="project" value="UniProtKB-SubCell"/>
</dbReference>
<evidence type="ECO:0000256" key="4">
    <source>
        <dbReference type="ARBA" id="ARBA00022692"/>
    </source>
</evidence>
<evidence type="ECO:0000256" key="3">
    <source>
        <dbReference type="ARBA" id="ARBA00022475"/>
    </source>
</evidence>